<gene>
    <name evidence="1" type="ORF">CN611_07310</name>
</gene>
<name>A0A2A8BSL5_9BACI</name>
<organism evidence="1 2">
    <name type="scientific">Bacillus wiedmannii</name>
    <dbReference type="NCBI Taxonomy" id="1890302"/>
    <lineage>
        <taxon>Bacteria</taxon>
        <taxon>Bacillati</taxon>
        <taxon>Bacillota</taxon>
        <taxon>Bacilli</taxon>
        <taxon>Bacillales</taxon>
        <taxon>Bacillaceae</taxon>
        <taxon>Bacillus</taxon>
        <taxon>Bacillus cereus group</taxon>
    </lineage>
</organism>
<dbReference type="EMBL" id="NUDL01000020">
    <property type="protein sequence ID" value="PEM57613.1"/>
    <property type="molecule type" value="Genomic_DNA"/>
</dbReference>
<evidence type="ECO:0000313" key="1">
    <source>
        <dbReference type="EMBL" id="PEM57613.1"/>
    </source>
</evidence>
<accession>A0A2A8BSL5</accession>
<dbReference type="RefSeq" id="WP_098102059.1">
    <property type="nucleotide sequence ID" value="NZ_NUDL01000020.1"/>
</dbReference>
<proteinExistence type="predicted"/>
<comment type="caution">
    <text evidence="1">The sequence shown here is derived from an EMBL/GenBank/DDBJ whole genome shotgun (WGS) entry which is preliminary data.</text>
</comment>
<dbReference type="Proteomes" id="UP000220621">
    <property type="component" value="Unassembled WGS sequence"/>
</dbReference>
<sequence>MELFFNTDLCKETDITTALLAEYIKDVCELEETNEVIISGEEFEDSIGIKVLSTERTLRKVRDSGYITYLFKQKKCEFHIKLVKVPPEADNTMYKFDNKGQFSPKRMLIKTILKEYGGWMNSVEVGLASDGIFSKDAANAALNDMARKGELLKENVTKESRGDGTCGRRIVFKLVEGV</sequence>
<reference evidence="1 2" key="1">
    <citation type="submission" date="2017-09" db="EMBL/GenBank/DDBJ databases">
        <title>Large-scale bioinformatics analysis of Bacillus genomes uncovers conserved roles of natural products in bacterial physiology.</title>
        <authorList>
            <consortium name="Agbiome Team Llc"/>
            <person name="Bleich R.M."/>
            <person name="Grubbs K.J."/>
            <person name="Santa Maria K.C."/>
            <person name="Allen S.E."/>
            <person name="Farag S."/>
            <person name="Shank E.A."/>
            <person name="Bowers A."/>
        </authorList>
    </citation>
    <scope>NUCLEOTIDE SEQUENCE [LARGE SCALE GENOMIC DNA]</scope>
    <source>
        <strain evidence="1 2">AFS010764</strain>
    </source>
</reference>
<protein>
    <submittedName>
        <fullName evidence="1">Uncharacterized protein</fullName>
    </submittedName>
</protein>
<dbReference type="AlphaFoldDB" id="A0A2A8BSL5"/>
<evidence type="ECO:0000313" key="2">
    <source>
        <dbReference type="Proteomes" id="UP000220621"/>
    </source>
</evidence>